<evidence type="ECO:0000313" key="2">
    <source>
        <dbReference type="Proteomes" id="UP000298663"/>
    </source>
</evidence>
<dbReference type="AlphaFoldDB" id="A0A4U5NBQ9"/>
<organism evidence="1 2">
    <name type="scientific">Steinernema carpocapsae</name>
    <name type="common">Entomopathogenic nematode</name>
    <dbReference type="NCBI Taxonomy" id="34508"/>
    <lineage>
        <taxon>Eukaryota</taxon>
        <taxon>Metazoa</taxon>
        <taxon>Ecdysozoa</taxon>
        <taxon>Nematoda</taxon>
        <taxon>Chromadorea</taxon>
        <taxon>Rhabditida</taxon>
        <taxon>Tylenchina</taxon>
        <taxon>Panagrolaimomorpha</taxon>
        <taxon>Strongyloidoidea</taxon>
        <taxon>Steinernematidae</taxon>
        <taxon>Steinernema</taxon>
    </lineage>
</organism>
<sequence length="76" mass="8730">MQSPANRQVKVCSALHRRALEVNLARSSLRSLFLLRPSPLRVFFIRSRVPRSPRLVAIHLFALRRPALVCLVVRLC</sequence>
<reference evidence="1 2" key="2">
    <citation type="journal article" date="2019" name="G3 (Bethesda)">
        <title>Hybrid Assembly of the Genome of the Entomopathogenic Nematode Steinernema carpocapsae Identifies the X-Chromosome.</title>
        <authorList>
            <person name="Serra L."/>
            <person name="Macchietto M."/>
            <person name="Macias-Munoz A."/>
            <person name="McGill C.J."/>
            <person name="Rodriguez I.M."/>
            <person name="Rodriguez B."/>
            <person name="Murad R."/>
            <person name="Mortazavi A."/>
        </authorList>
    </citation>
    <scope>NUCLEOTIDE SEQUENCE [LARGE SCALE GENOMIC DNA]</scope>
    <source>
        <strain evidence="1 2">ALL</strain>
    </source>
</reference>
<dbReference type="EMBL" id="AZBU02000004">
    <property type="protein sequence ID" value="TKR80277.1"/>
    <property type="molecule type" value="Genomic_DNA"/>
</dbReference>
<name>A0A4U5NBQ9_STECR</name>
<reference evidence="1 2" key="1">
    <citation type="journal article" date="2015" name="Genome Biol.">
        <title>Comparative genomics of Steinernema reveals deeply conserved gene regulatory networks.</title>
        <authorList>
            <person name="Dillman A.R."/>
            <person name="Macchietto M."/>
            <person name="Porter C.F."/>
            <person name="Rogers A."/>
            <person name="Williams B."/>
            <person name="Antoshechkin I."/>
            <person name="Lee M.M."/>
            <person name="Goodwin Z."/>
            <person name="Lu X."/>
            <person name="Lewis E.E."/>
            <person name="Goodrich-Blair H."/>
            <person name="Stock S.P."/>
            <person name="Adams B.J."/>
            <person name="Sternberg P.W."/>
            <person name="Mortazavi A."/>
        </authorList>
    </citation>
    <scope>NUCLEOTIDE SEQUENCE [LARGE SCALE GENOMIC DNA]</scope>
    <source>
        <strain evidence="1 2">ALL</strain>
    </source>
</reference>
<proteinExistence type="predicted"/>
<comment type="caution">
    <text evidence="1">The sequence shown here is derived from an EMBL/GenBank/DDBJ whole genome shotgun (WGS) entry which is preliminary data.</text>
</comment>
<accession>A0A4U5NBQ9</accession>
<dbReference type="Proteomes" id="UP000298663">
    <property type="component" value="Unassembled WGS sequence"/>
</dbReference>
<keyword evidence="2" id="KW-1185">Reference proteome</keyword>
<protein>
    <submittedName>
        <fullName evidence="1">Uncharacterized protein</fullName>
    </submittedName>
</protein>
<evidence type="ECO:0000313" key="1">
    <source>
        <dbReference type="EMBL" id="TKR80277.1"/>
    </source>
</evidence>
<gene>
    <name evidence="1" type="ORF">L596_014375</name>
</gene>